<feature type="binding site" evidence="13">
    <location>
        <position position="61"/>
    </location>
    <ligand>
        <name>ATP</name>
        <dbReference type="ChEBI" id="CHEBI:30616"/>
    </ligand>
</feature>
<dbReference type="GO" id="GO:0005634">
    <property type="term" value="C:nucleus"/>
    <property type="evidence" value="ECO:0007669"/>
    <property type="project" value="UniProtKB-SubCell"/>
</dbReference>
<evidence type="ECO:0000313" key="19">
    <source>
        <dbReference type="Proteomes" id="UP000310689"/>
    </source>
</evidence>
<dbReference type="PRINTS" id="PR01773">
    <property type="entry name" value="P38MAPKINASE"/>
</dbReference>
<evidence type="ECO:0000256" key="10">
    <source>
        <dbReference type="ARBA" id="ARBA00055111"/>
    </source>
</evidence>
<comment type="cofactor">
    <cofactor evidence="1">
        <name>Mg(2+)</name>
        <dbReference type="ChEBI" id="CHEBI:18420"/>
    </cofactor>
</comment>
<dbReference type="InterPro" id="IPR000719">
    <property type="entry name" value="Prot_kinase_dom"/>
</dbReference>
<evidence type="ECO:0000256" key="1">
    <source>
        <dbReference type="ARBA" id="ARBA00001946"/>
    </source>
</evidence>
<proteinExistence type="inferred from homology"/>
<keyword evidence="5" id="KW-0808">Transferase</keyword>
<reference evidence="18 19" key="1">
    <citation type="submission" date="2019-03" db="EMBL/GenBank/DDBJ databases">
        <title>Sequencing 23 genomes of Wallemia ichthyophaga.</title>
        <authorList>
            <person name="Gostincar C."/>
        </authorList>
    </citation>
    <scope>NUCLEOTIDE SEQUENCE [LARGE SCALE GENOMIC DNA]</scope>
    <source>
        <strain evidence="17 19">EXF-6200</strain>
        <strain evidence="16 18">EXF-8621</strain>
    </source>
</reference>
<dbReference type="SUPFAM" id="SSF56112">
    <property type="entry name" value="Protein kinase-like (PK-like)"/>
    <property type="match status" value="1"/>
</dbReference>
<evidence type="ECO:0000256" key="12">
    <source>
        <dbReference type="ARBA" id="ARBA00081481"/>
    </source>
</evidence>
<evidence type="ECO:0000256" key="3">
    <source>
        <dbReference type="ARBA" id="ARBA00012411"/>
    </source>
</evidence>
<sequence length="363" mass="41911">MATTQQSQSQQQLQQQQSQQRRIKFSVGTKYQVLDVIGEGAYGVVCSAIHRPSGHKVAIKKIEPLMHQMFLLRTLRELKLLKYFQQQNVSENIISVLDMIKPKDYPNFKEVYLIQELMETDLHRVIRTQDLSDDHAQYFVYQTCRALKAMHSADVIHRDLKPSNLLLNANCDLKVCDFGLARSTQTAEPGCETGFMTEYVATRWYRAPEIMLTFKQYTSAIDIWSVGCILAEMLSGRPLFPGRDYHHQLTLILDVLGTPTLDEFYAISSRRSRDYIRALPFRKKRSFSQLFPDASPEAVDFLAKTLTFSPKSRMSVEECLSHPYLSAYHDPEDEPSAPPLDASFFEFDHRKDVISKEELKRRL</sequence>
<keyword evidence="4 14" id="KW-0723">Serine/threonine-protein kinase</keyword>
<dbReference type="InterPro" id="IPR008352">
    <property type="entry name" value="MAPK_HOG-like"/>
</dbReference>
<dbReference type="EMBL" id="SPOI01000115">
    <property type="protein sequence ID" value="TIB36963.1"/>
    <property type="molecule type" value="Genomic_DNA"/>
</dbReference>
<dbReference type="PANTHER" id="PTHR24055">
    <property type="entry name" value="MITOGEN-ACTIVATED PROTEIN KINASE"/>
    <property type="match status" value="1"/>
</dbReference>
<dbReference type="PROSITE" id="PS00108">
    <property type="entry name" value="PROTEIN_KINASE_ST"/>
    <property type="match status" value="1"/>
</dbReference>
<dbReference type="InterPro" id="IPR017441">
    <property type="entry name" value="Protein_kinase_ATP_BS"/>
</dbReference>
<dbReference type="InterPro" id="IPR050117">
    <property type="entry name" value="MAPK"/>
</dbReference>
<dbReference type="InterPro" id="IPR008271">
    <property type="entry name" value="Ser/Thr_kinase_AS"/>
</dbReference>
<organism evidence="17 19">
    <name type="scientific">Wallemia ichthyophaga</name>
    <dbReference type="NCBI Taxonomy" id="245174"/>
    <lineage>
        <taxon>Eukaryota</taxon>
        <taxon>Fungi</taxon>
        <taxon>Dikarya</taxon>
        <taxon>Basidiomycota</taxon>
        <taxon>Wallemiomycotina</taxon>
        <taxon>Wallemiomycetes</taxon>
        <taxon>Wallemiales</taxon>
        <taxon>Wallemiaceae</taxon>
        <taxon>Wallemia</taxon>
    </lineage>
</organism>
<dbReference type="AlphaFoldDB" id="A0A4T0J3H0"/>
<evidence type="ECO:0000313" key="17">
    <source>
        <dbReference type="EMBL" id="TIB36963.1"/>
    </source>
</evidence>
<comment type="caution">
    <text evidence="17">The sequence shown here is derived from an EMBL/GenBank/DDBJ whole genome shotgun (WGS) entry which is preliminary data.</text>
</comment>
<evidence type="ECO:0000256" key="13">
    <source>
        <dbReference type="PROSITE-ProRule" id="PRU10141"/>
    </source>
</evidence>
<dbReference type="Proteomes" id="UP000310689">
    <property type="component" value="Unassembled WGS sequence"/>
</dbReference>
<evidence type="ECO:0000256" key="8">
    <source>
        <dbReference type="ARBA" id="ARBA00022840"/>
    </source>
</evidence>
<name>A0A4T0J3H0_WALIC</name>
<comment type="function">
    <text evidence="10">Responds to activation by environmental stress by phosphorylating downstream targets.</text>
</comment>
<evidence type="ECO:0000256" key="9">
    <source>
        <dbReference type="ARBA" id="ARBA00023242"/>
    </source>
</evidence>
<evidence type="ECO:0000256" key="2">
    <source>
        <dbReference type="ARBA" id="ARBA00004123"/>
    </source>
</evidence>
<dbReference type="PROSITE" id="PS00107">
    <property type="entry name" value="PROTEIN_KINASE_ATP"/>
    <property type="match status" value="1"/>
</dbReference>
<dbReference type="Proteomes" id="UP000306954">
    <property type="component" value="Unassembled WGS sequence"/>
</dbReference>
<dbReference type="GO" id="GO:0005524">
    <property type="term" value="F:ATP binding"/>
    <property type="evidence" value="ECO:0007669"/>
    <property type="project" value="UniProtKB-UniRule"/>
</dbReference>
<evidence type="ECO:0000256" key="11">
    <source>
        <dbReference type="ARBA" id="ARBA00073638"/>
    </source>
</evidence>
<evidence type="ECO:0000256" key="6">
    <source>
        <dbReference type="ARBA" id="ARBA00022741"/>
    </source>
</evidence>
<dbReference type="PROSITE" id="PS50011">
    <property type="entry name" value="PROTEIN_KINASE_DOM"/>
    <property type="match status" value="1"/>
</dbReference>
<evidence type="ECO:0000256" key="5">
    <source>
        <dbReference type="ARBA" id="ARBA00022679"/>
    </source>
</evidence>
<evidence type="ECO:0000259" key="15">
    <source>
        <dbReference type="PROSITE" id="PS50011"/>
    </source>
</evidence>
<dbReference type="EC" id="2.7.11.24" evidence="3"/>
<comment type="subcellular location">
    <subcellularLocation>
        <location evidence="2">Nucleus</location>
    </subcellularLocation>
</comment>
<evidence type="ECO:0000256" key="7">
    <source>
        <dbReference type="ARBA" id="ARBA00022777"/>
    </source>
</evidence>
<dbReference type="InterPro" id="IPR011009">
    <property type="entry name" value="Kinase-like_dom_sf"/>
</dbReference>
<dbReference type="FunFam" id="3.30.200.20:FF:000073">
    <property type="entry name" value="Mitogen-activated protein kinase"/>
    <property type="match status" value="1"/>
</dbReference>
<dbReference type="GO" id="GO:0004707">
    <property type="term" value="F:MAP kinase activity"/>
    <property type="evidence" value="ECO:0007669"/>
    <property type="project" value="UniProtKB-EC"/>
</dbReference>
<dbReference type="Pfam" id="PF00069">
    <property type="entry name" value="Pkinase"/>
    <property type="match status" value="1"/>
</dbReference>
<dbReference type="EMBL" id="SPOF01000001">
    <property type="protein sequence ID" value="TIB17474.1"/>
    <property type="molecule type" value="Genomic_DNA"/>
</dbReference>
<feature type="domain" description="Protein kinase" evidence="15">
    <location>
        <begin position="31"/>
        <end position="325"/>
    </location>
</feature>
<dbReference type="FunFam" id="1.10.510.10:FF:000040">
    <property type="entry name" value="Mitogen-activated protein kinase"/>
    <property type="match status" value="1"/>
</dbReference>
<dbReference type="Gene3D" id="3.30.200.20">
    <property type="entry name" value="Phosphorylase Kinase, domain 1"/>
    <property type="match status" value="1"/>
</dbReference>
<keyword evidence="9" id="KW-0539">Nucleus</keyword>
<dbReference type="SMART" id="SM00220">
    <property type="entry name" value="S_TKc"/>
    <property type="match status" value="1"/>
</dbReference>
<evidence type="ECO:0000256" key="4">
    <source>
        <dbReference type="ARBA" id="ARBA00022527"/>
    </source>
</evidence>
<keyword evidence="8 13" id="KW-0067">ATP-binding</keyword>
<dbReference type="CDD" id="cd07849">
    <property type="entry name" value="STKc_ERK1_2_like"/>
    <property type="match status" value="1"/>
</dbReference>
<keyword evidence="7" id="KW-0418">Kinase</keyword>
<gene>
    <name evidence="17" type="ORF">E3P86_02345</name>
    <name evidence="16" type="ORF">E3P90_00111</name>
</gene>
<protein>
    <recommendedName>
        <fullName evidence="11">Mitogen-activated protein kinase CPK1</fullName>
        <ecNumber evidence="3">2.7.11.24</ecNumber>
    </recommendedName>
    <alternativeName>
        <fullName evidence="12">Stress-activated protein kinase CPK1</fullName>
    </alternativeName>
</protein>
<evidence type="ECO:0000313" key="18">
    <source>
        <dbReference type="Proteomes" id="UP000306954"/>
    </source>
</evidence>
<accession>A0A4T0J3H0</accession>
<evidence type="ECO:0000313" key="16">
    <source>
        <dbReference type="EMBL" id="TIB17474.1"/>
    </source>
</evidence>
<dbReference type="Gene3D" id="1.10.510.10">
    <property type="entry name" value="Transferase(Phosphotransferase) domain 1"/>
    <property type="match status" value="1"/>
</dbReference>
<comment type="similarity">
    <text evidence="14">Belongs to the protein kinase superfamily.</text>
</comment>
<evidence type="ECO:0000256" key="14">
    <source>
        <dbReference type="RuleBase" id="RU000304"/>
    </source>
</evidence>
<keyword evidence="6 13" id="KW-0547">Nucleotide-binding</keyword>